<keyword evidence="3" id="KW-0808">Transferase</keyword>
<feature type="transmembrane region" description="Helical" evidence="2">
    <location>
        <begin position="823"/>
        <end position="848"/>
    </location>
</feature>
<dbReference type="SUPFAM" id="SSF53448">
    <property type="entry name" value="Nucleotide-diphospho-sugar transferases"/>
    <property type="match status" value="1"/>
</dbReference>
<keyword evidence="2" id="KW-1133">Transmembrane helix</keyword>
<dbReference type="OrthoDB" id="3734530at2"/>
<feature type="transmembrane region" description="Helical" evidence="2">
    <location>
        <begin position="616"/>
        <end position="644"/>
    </location>
</feature>
<dbReference type="InterPro" id="IPR029044">
    <property type="entry name" value="Nucleotide-diphossugar_trans"/>
</dbReference>
<evidence type="ECO:0000256" key="2">
    <source>
        <dbReference type="SAM" id="Phobius"/>
    </source>
</evidence>
<organism evidence="3 4">
    <name type="scientific">Pseudoscardovia radai</name>
    <dbReference type="NCBI Taxonomy" id="987066"/>
    <lineage>
        <taxon>Bacteria</taxon>
        <taxon>Bacillati</taxon>
        <taxon>Actinomycetota</taxon>
        <taxon>Actinomycetes</taxon>
        <taxon>Bifidobacteriales</taxon>
        <taxon>Bifidobacteriaceae</taxon>
        <taxon>Pseudoscardovia</taxon>
    </lineage>
</organism>
<keyword evidence="2" id="KW-0812">Transmembrane</keyword>
<proteinExistence type="predicted"/>
<protein>
    <submittedName>
        <fullName evidence="3">Glycosyltransferase</fullName>
    </submittedName>
</protein>
<feature type="transmembrane region" description="Helical" evidence="2">
    <location>
        <begin position="551"/>
        <end position="570"/>
    </location>
</feature>
<dbReference type="EMBL" id="MWWR01000017">
    <property type="protein sequence ID" value="OZG50442.1"/>
    <property type="molecule type" value="Genomic_DNA"/>
</dbReference>
<dbReference type="AlphaFoldDB" id="A0A261EU94"/>
<feature type="transmembrane region" description="Helical" evidence="2">
    <location>
        <begin position="750"/>
        <end position="769"/>
    </location>
</feature>
<gene>
    <name evidence="3" type="ORF">PSRA_1472</name>
</gene>
<sequence length="1044" mass="111635">MDNARSVRQAIDSAIMGAGLRSDRTVDPEVAAIITVESDLRYFKDTVTAVFRQTVLPGTVIIADCADRSGVVDTRRIAVTSDGLRFVPMSKSSASAQPPAPELPERSLSRSRARAVRDITVHIVSVTGAASFTDAVGRALDRVQLPLGAHQMWLLHDDSRPADDTCLAELLRVRRNTPTVSVIGAKQLDWEGTALHNVGYYMAPHHRIASLVVDGEPDQEQYDARQDVFAVSLAGALVSDTEWERVSGGDRHVGTFADSRDFCRRICLSRGRVIVAPNARIAHRRARYEGVRTAAGAPVADGTTVPTYSAVRRARDLYLYSDISRPWWVVVWLWRLLVALVLFVRLLVNKRPFAAACEFIAPWRNLVDVGSFYAVRRNVSAQSVISQRDLSVLAADREQLESWNSRRRIFVSEKTTEPTNQLVEDYLRQQARIKHRWAFGMTLVALVAGIAINGRLWSGLFSGAQVVSDTLLPTGTGYADLARAATSTWSFAGGMGTNAAPMPFLLVLLVFSTICLGHVTAAICGILLLAAPLSALSFWALTGIVTRSNPVRVLAALSWVALGAMSGLYADANLPMLIVSIFLPAGIAFVFKAVGMYRTEERAQATPSAQSAAFSALCLAFVVAAEPQYVFALAVSFVLFFALVRSHRSVLLLVPLPAAFVIAPALARSVLGVADGNWRQLFGDIMLPTAAGESSGSLLGAMLHEFGYDASDAVLPRLALSMGLAALLIVTILAIASLCLPSVLRISRMMWVIVLSGIGLAVVSRAVLIGVDGADAVHGSVLPGLFLAVMGLVMCTCMLAGTAAEPFVRFVSSDAESVRTASVIGRVFLCVLLALCTAAWGASGAALISGASVRASDAQLPMVVTDYLSRSPEHRVLTVKATSDTSVDFSIMHTSRGDLVDESAAVNVQEALHGMNDTDARIASDVSQLLVGSNAQASSDLEGLGFGGVYVLDATGDSGLQFVSHLLASGNTQSVIDKDGTAYVRFTTYAEEDQGVDASAQDAVMSSGWRKAWICSLVAILVIYCLVAQPFGRSREAQGGDISE</sequence>
<feature type="region of interest" description="Disordered" evidence="1">
    <location>
        <begin position="89"/>
        <end position="109"/>
    </location>
</feature>
<evidence type="ECO:0000313" key="4">
    <source>
        <dbReference type="Proteomes" id="UP000216725"/>
    </source>
</evidence>
<accession>A0A261EU94</accession>
<feature type="transmembrane region" description="Helical" evidence="2">
    <location>
        <begin position="781"/>
        <end position="803"/>
    </location>
</feature>
<evidence type="ECO:0000256" key="1">
    <source>
        <dbReference type="SAM" id="MobiDB-lite"/>
    </source>
</evidence>
<feature type="transmembrane region" description="Helical" evidence="2">
    <location>
        <begin position="327"/>
        <end position="348"/>
    </location>
</feature>
<name>A0A261EU94_9BIFI</name>
<keyword evidence="4" id="KW-1185">Reference proteome</keyword>
<dbReference type="Proteomes" id="UP000216725">
    <property type="component" value="Unassembled WGS sequence"/>
</dbReference>
<feature type="transmembrane region" description="Helical" evidence="2">
    <location>
        <begin position="576"/>
        <end position="595"/>
    </location>
</feature>
<feature type="transmembrane region" description="Helical" evidence="2">
    <location>
        <begin position="650"/>
        <end position="671"/>
    </location>
</feature>
<feature type="transmembrane region" description="Helical" evidence="2">
    <location>
        <begin position="437"/>
        <end position="457"/>
    </location>
</feature>
<feature type="transmembrane region" description="Helical" evidence="2">
    <location>
        <begin position="724"/>
        <end position="744"/>
    </location>
</feature>
<reference evidence="3 4" key="1">
    <citation type="journal article" date="2017" name="BMC Genomics">
        <title>Comparative genomic and phylogenomic analyses of the Bifidobacteriaceae family.</title>
        <authorList>
            <person name="Lugli G.A."/>
            <person name="Milani C."/>
            <person name="Turroni F."/>
            <person name="Duranti S."/>
            <person name="Mancabelli L."/>
            <person name="Mangifesta M."/>
            <person name="Ferrario C."/>
            <person name="Modesto M."/>
            <person name="Mattarelli P."/>
            <person name="Jiri K."/>
            <person name="van Sinderen D."/>
            <person name="Ventura M."/>
        </authorList>
    </citation>
    <scope>NUCLEOTIDE SEQUENCE [LARGE SCALE GENOMIC DNA]</scope>
    <source>
        <strain evidence="3 4">DSM 24742</strain>
    </source>
</reference>
<dbReference type="RefSeq" id="WP_094661273.1">
    <property type="nucleotide sequence ID" value="NZ_JBKZBO010000045.1"/>
</dbReference>
<evidence type="ECO:0000313" key="3">
    <source>
        <dbReference type="EMBL" id="OZG50442.1"/>
    </source>
</evidence>
<comment type="caution">
    <text evidence="3">The sequence shown here is derived from an EMBL/GenBank/DDBJ whole genome shotgun (WGS) entry which is preliminary data.</text>
</comment>
<dbReference type="GO" id="GO:0016740">
    <property type="term" value="F:transferase activity"/>
    <property type="evidence" value="ECO:0007669"/>
    <property type="project" value="UniProtKB-KW"/>
</dbReference>
<feature type="transmembrane region" description="Helical" evidence="2">
    <location>
        <begin position="504"/>
        <end position="530"/>
    </location>
</feature>
<keyword evidence="2" id="KW-0472">Membrane</keyword>